<keyword evidence="4" id="KW-1185">Reference proteome</keyword>
<proteinExistence type="predicted"/>
<dbReference type="GO" id="GO:0005737">
    <property type="term" value="C:cytoplasm"/>
    <property type="evidence" value="ECO:0007669"/>
    <property type="project" value="TreeGrafter"/>
</dbReference>
<sequence length="371" mass="39596">MIHDFAVIGAGMAGASIAAELAPHARVLLLEAEDAPGYHSTGRSAAFWEECYGGPGVVPLTLASGPYLREHGFLTTCGALYVGRADDRAAMDRFLASFTGTGVTIKRLDRAGIDRHISIMREAWCDAIHEPACADIDVAGLHQHYLAATRRGGVETVCRARVTRLTRESGSWRIVTGAGTEFRAARIVNAAGAWADTIAALAGVAPLGIQPLRRTVVQLRVDPPAPADLPLVLDINGNFYFKSDAGRLWLSPHDETAVEPGDVAPEEMDVAIAIDRFEQATAWRIAGVERRWAGLRSFAPDRLPVYGPDPADSGFFWFAGQGGFGIQTAPAAARLGAGLALGLEPDAMTRGIDPEPYSPARFFAHDTARTA</sequence>
<dbReference type="PANTHER" id="PTHR13847">
    <property type="entry name" value="SARCOSINE DEHYDROGENASE-RELATED"/>
    <property type="match status" value="1"/>
</dbReference>
<dbReference type="EMBL" id="FRDF01000007">
    <property type="protein sequence ID" value="SHN56457.1"/>
    <property type="molecule type" value="Genomic_DNA"/>
</dbReference>
<evidence type="ECO:0000313" key="4">
    <source>
        <dbReference type="Proteomes" id="UP000184391"/>
    </source>
</evidence>
<dbReference type="Pfam" id="PF01266">
    <property type="entry name" value="DAO"/>
    <property type="match status" value="1"/>
</dbReference>
<dbReference type="RefSeq" id="WP_072674022.1">
    <property type="nucleotide sequence ID" value="NZ_FRDF01000007.1"/>
</dbReference>
<evidence type="ECO:0000313" key="3">
    <source>
        <dbReference type="EMBL" id="SHN56457.1"/>
    </source>
</evidence>
<gene>
    <name evidence="3" type="ORF">SAMN02745193_01498</name>
</gene>
<dbReference type="GO" id="GO:0016491">
    <property type="term" value="F:oxidoreductase activity"/>
    <property type="evidence" value="ECO:0007669"/>
    <property type="project" value="UniProtKB-KW"/>
</dbReference>
<dbReference type="InterPro" id="IPR006076">
    <property type="entry name" value="FAD-dep_OxRdtase"/>
</dbReference>
<dbReference type="PANTHER" id="PTHR13847:SF287">
    <property type="entry name" value="FAD-DEPENDENT OXIDOREDUCTASE DOMAIN-CONTAINING PROTEIN 1"/>
    <property type="match status" value="1"/>
</dbReference>
<dbReference type="SUPFAM" id="SSF51905">
    <property type="entry name" value="FAD/NAD(P)-binding domain"/>
    <property type="match status" value="1"/>
</dbReference>
<name>A0A1M7SD83_9SPHN</name>
<reference evidence="4" key="1">
    <citation type="submission" date="2016-12" db="EMBL/GenBank/DDBJ databases">
        <authorList>
            <person name="Varghese N."/>
            <person name="Submissions S."/>
        </authorList>
    </citation>
    <scope>NUCLEOTIDE SEQUENCE [LARGE SCALE GENOMIC DNA]</scope>
    <source>
        <strain evidence="4">DSM 11032</strain>
    </source>
</reference>
<evidence type="ECO:0000259" key="2">
    <source>
        <dbReference type="Pfam" id="PF01266"/>
    </source>
</evidence>
<dbReference type="STRING" id="198312.SAMN02745193_01498"/>
<organism evidence="3 4">
    <name type="scientific">Erythrobacter sanguineus</name>
    <dbReference type="NCBI Taxonomy" id="198312"/>
    <lineage>
        <taxon>Bacteria</taxon>
        <taxon>Pseudomonadati</taxon>
        <taxon>Pseudomonadota</taxon>
        <taxon>Alphaproteobacteria</taxon>
        <taxon>Sphingomonadales</taxon>
        <taxon>Erythrobacteraceae</taxon>
        <taxon>Erythrobacter/Porphyrobacter group</taxon>
        <taxon>Erythrobacter</taxon>
    </lineage>
</organism>
<dbReference type="Proteomes" id="UP000184391">
    <property type="component" value="Unassembled WGS sequence"/>
</dbReference>
<dbReference type="Gene3D" id="3.30.9.10">
    <property type="entry name" value="D-Amino Acid Oxidase, subunit A, domain 2"/>
    <property type="match status" value="1"/>
</dbReference>
<dbReference type="Gene3D" id="3.50.50.60">
    <property type="entry name" value="FAD/NAD(P)-binding domain"/>
    <property type="match status" value="1"/>
</dbReference>
<accession>A0A1M7SD83</accession>
<dbReference type="AlphaFoldDB" id="A0A1M7SD83"/>
<evidence type="ECO:0000256" key="1">
    <source>
        <dbReference type="ARBA" id="ARBA00023002"/>
    </source>
</evidence>
<feature type="domain" description="FAD dependent oxidoreductase" evidence="2">
    <location>
        <begin position="4"/>
        <end position="337"/>
    </location>
</feature>
<dbReference type="OrthoDB" id="7421214at2"/>
<protein>
    <submittedName>
        <fullName evidence="3">Glycine/D-amino acid oxidase</fullName>
    </submittedName>
</protein>
<keyword evidence="1" id="KW-0560">Oxidoreductase</keyword>
<dbReference type="InterPro" id="IPR036188">
    <property type="entry name" value="FAD/NAD-bd_sf"/>
</dbReference>